<dbReference type="EnsemblFungi" id="MAPG_07537T0">
    <property type="protein sequence ID" value="MAPG_07537T0"/>
    <property type="gene ID" value="MAPG_07537"/>
</dbReference>
<protein>
    <submittedName>
        <fullName evidence="2 3">Uncharacterized protein</fullName>
    </submittedName>
</protein>
<keyword evidence="4" id="KW-1185">Reference proteome</keyword>
<name>A0A0C4E4Y1_MAGP6</name>
<dbReference type="EMBL" id="GL876971">
    <property type="protein sequence ID" value="KLU88552.1"/>
    <property type="molecule type" value="Genomic_DNA"/>
</dbReference>
<reference evidence="3" key="4">
    <citation type="journal article" date="2015" name="G3 (Bethesda)">
        <title>Genome sequences of three phytopathogenic species of the Magnaporthaceae family of fungi.</title>
        <authorList>
            <person name="Okagaki L.H."/>
            <person name="Nunes C.C."/>
            <person name="Sailsbery J."/>
            <person name="Clay B."/>
            <person name="Brown D."/>
            <person name="John T."/>
            <person name="Oh Y."/>
            <person name="Young N."/>
            <person name="Fitzgerald M."/>
            <person name="Haas B.J."/>
            <person name="Zeng Q."/>
            <person name="Young S."/>
            <person name="Adiconis X."/>
            <person name="Fan L."/>
            <person name="Levin J.Z."/>
            <person name="Mitchell T.K."/>
            <person name="Okubara P.A."/>
            <person name="Farman M.L."/>
            <person name="Kohn L.M."/>
            <person name="Birren B."/>
            <person name="Ma L.-J."/>
            <person name="Dean R.A."/>
        </authorList>
    </citation>
    <scope>NUCLEOTIDE SEQUENCE</scope>
    <source>
        <strain evidence="3">ATCC 64411 / 73-15</strain>
    </source>
</reference>
<dbReference type="AlphaFoldDB" id="A0A0C4E4Y1"/>
<reference evidence="2" key="2">
    <citation type="submission" date="2010-05" db="EMBL/GenBank/DDBJ databases">
        <title>The Genome Sequence of Magnaporthe poae strain ATCC 64411.</title>
        <authorList>
            <consortium name="The Broad Institute Genome Sequencing Platform"/>
            <consortium name="Broad Institute Genome Sequencing Center for Infectious Disease"/>
            <person name="Ma L.-J."/>
            <person name="Dead R."/>
            <person name="Young S."/>
            <person name="Zeng Q."/>
            <person name="Koehrsen M."/>
            <person name="Alvarado L."/>
            <person name="Berlin A."/>
            <person name="Chapman S.B."/>
            <person name="Chen Z."/>
            <person name="Freedman E."/>
            <person name="Gellesch M."/>
            <person name="Goldberg J."/>
            <person name="Griggs A."/>
            <person name="Gujja S."/>
            <person name="Heilman E.R."/>
            <person name="Heiman D."/>
            <person name="Hepburn T."/>
            <person name="Howarth C."/>
            <person name="Jen D."/>
            <person name="Larson L."/>
            <person name="Mehta T."/>
            <person name="Neiman D."/>
            <person name="Pearson M."/>
            <person name="Roberts A."/>
            <person name="Saif S."/>
            <person name="Shea T."/>
            <person name="Shenoy N."/>
            <person name="Sisk P."/>
            <person name="Stolte C."/>
            <person name="Sykes S."/>
            <person name="Walk T."/>
            <person name="White J."/>
            <person name="Yandava C."/>
            <person name="Haas B."/>
            <person name="Nusbaum C."/>
            <person name="Birren B."/>
        </authorList>
    </citation>
    <scope>NUCLEOTIDE SEQUENCE</scope>
    <source>
        <strain evidence="2">ATCC 64411</strain>
    </source>
</reference>
<dbReference type="EMBL" id="ADBL01001827">
    <property type="status" value="NOT_ANNOTATED_CDS"/>
    <property type="molecule type" value="Genomic_DNA"/>
</dbReference>
<reference evidence="3" key="5">
    <citation type="submission" date="2015-06" db="UniProtKB">
        <authorList>
            <consortium name="EnsemblFungi"/>
        </authorList>
    </citation>
    <scope>IDENTIFICATION</scope>
    <source>
        <strain evidence="3">ATCC 64411</strain>
    </source>
</reference>
<gene>
    <name evidence="2" type="ORF">MAPG_07537</name>
</gene>
<evidence type="ECO:0000313" key="2">
    <source>
        <dbReference type="EMBL" id="KLU88552.1"/>
    </source>
</evidence>
<reference evidence="4" key="1">
    <citation type="submission" date="2010-05" db="EMBL/GenBank/DDBJ databases">
        <title>The genome sequence of Magnaporthe poae strain ATCC 64411.</title>
        <authorList>
            <person name="Ma L.-J."/>
            <person name="Dead R."/>
            <person name="Young S."/>
            <person name="Zeng Q."/>
            <person name="Koehrsen M."/>
            <person name="Alvarado L."/>
            <person name="Berlin A."/>
            <person name="Chapman S.B."/>
            <person name="Chen Z."/>
            <person name="Freedman E."/>
            <person name="Gellesch M."/>
            <person name="Goldberg J."/>
            <person name="Griggs A."/>
            <person name="Gujja S."/>
            <person name="Heilman E.R."/>
            <person name="Heiman D."/>
            <person name="Hepburn T."/>
            <person name="Howarth C."/>
            <person name="Jen D."/>
            <person name="Larson L."/>
            <person name="Mehta T."/>
            <person name="Neiman D."/>
            <person name="Pearson M."/>
            <person name="Roberts A."/>
            <person name="Saif S."/>
            <person name="Shea T."/>
            <person name="Shenoy N."/>
            <person name="Sisk P."/>
            <person name="Stolte C."/>
            <person name="Sykes S."/>
            <person name="Walk T."/>
            <person name="White J."/>
            <person name="Yandava C."/>
            <person name="Haas B."/>
            <person name="Nusbaum C."/>
            <person name="Birren B."/>
        </authorList>
    </citation>
    <scope>NUCLEOTIDE SEQUENCE [LARGE SCALE GENOMIC DNA]</scope>
    <source>
        <strain evidence="4">ATCC 64411 / 73-15</strain>
    </source>
</reference>
<accession>A0A0C4E4Y1</accession>
<evidence type="ECO:0000256" key="1">
    <source>
        <dbReference type="SAM" id="MobiDB-lite"/>
    </source>
</evidence>
<feature type="region of interest" description="Disordered" evidence="1">
    <location>
        <begin position="1"/>
        <end position="28"/>
    </location>
</feature>
<dbReference type="Proteomes" id="UP000011715">
    <property type="component" value="Unassembled WGS sequence"/>
</dbReference>
<evidence type="ECO:0000313" key="4">
    <source>
        <dbReference type="Proteomes" id="UP000011715"/>
    </source>
</evidence>
<proteinExistence type="predicted"/>
<sequence>MMGNEERQEGCNVPRTRTRPARTVTGGTDLLPEMSGVGIFVRARHTCRFDARPSPLYFTRSCAPDVLLRPTQAKMLGRFGAWEGNVLDSIYPSSSQPRPQPSFSCGDHESHCLFALVCLNTVNGWHVTDFI</sequence>
<reference evidence="2" key="3">
    <citation type="submission" date="2011-03" db="EMBL/GenBank/DDBJ databases">
        <title>Annotation of Magnaporthe poae ATCC 64411.</title>
        <authorList>
            <person name="Ma L.-J."/>
            <person name="Dead R."/>
            <person name="Young S.K."/>
            <person name="Zeng Q."/>
            <person name="Gargeya S."/>
            <person name="Fitzgerald M."/>
            <person name="Haas B."/>
            <person name="Abouelleil A."/>
            <person name="Alvarado L."/>
            <person name="Arachchi H.M."/>
            <person name="Berlin A."/>
            <person name="Brown A."/>
            <person name="Chapman S.B."/>
            <person name="Chen Z."/>
            <person name="Dunbar C."/>
            <person name="Freedman E."/>
            <person name="Gearin G."/>
            <person name="Gellesch M."/>
            <person name="Goldberg J."/>
            <person name="Griggs A."/>
            <person name="Gujja S."/>
            <person name="Heiman D."/>
            <person name="Howarth C."/>
            <person name="Larson L."/>
            <person name="Lui A."/>
            <person name="MacDonald P.J.P."/>
            <person name="Mehta T."/>
            <person name="Montmayeur A."/>
            <person name="Murphy C."/>
            <person name="Neiman D."/>
            <person name="Pearson M."/>
            <person name="Priest M."/>
            <person name="Roberts A."/>
            <person name="Saif S."/>
            <person name="Shea T."/>
            <person name="Shenoy N."/>
            <person name="Sisk P."/>
            <person name="Stolte C."/>
            <person name="Sykes S."/>
            <person name="Yandava C."/>
            <person name="Wortman J."/>
            <person name="Nusbaum C."/>
            <person name="Birren B."/>
        </authorList>
    </citation>
    <scope>NUCLEOTIDE SEQUENCE</scope>
    <source>
        <strain evidence="2">ATCC 64411</strain>
    </source>
</reference>
<dbReference type="VEuPathDB" id="FungiDB:MAPG_07537"/>
<organism evidence="3 4">
    <name type="scientific">Magnaporthiopsis poae (strain ATCC 64411 / 73-15)</name>
    <name type="common">Kentucky bluegrass fungus</name>
    <name type="synonym">Magnaporthe poae</name>
    <dbReference type="NCBI Taxonomy" id="644358"/>
    <lineage>
        <taxon>Eukaryota</taxon>
        <taxon>Fungi</taxon>
        <taxon>Dikarya</taxon>
        <taxon>Ascomycota</taxon>
        <taxon>Pezizomycotina</taxon>
        <taxon>Sordariomycetes</taxon>
        <taxon>Sordariomycetidae</taxon>
        <taxon>Magnaporthales</taxon>
        <taxon>Magnaporthaceae</taxon>
        <taxon>Magnaporthiopsis</taxon>
    </lineage>
</organism>
<evidence type="ECO:0000313" key="3">
    <source>
        <dbReference type="EnsemblFungi" id="MAPG_07537T0"/>
    </source>
</evidence>